<dbReference type="InterPro" id="IPR050330">
    <property type="entry name" value="Bact_OuterMem_StrucFunc"/>
</dbReference>
<evidence type="ECO:0000313" key="5">
    <source>
        <dbReference type="Proteomes" id="UP000249300"/>
    </source>
</evidence>
<evidence type="ECO:0000313" key="4">
    <source>
        <dbReference type="EMBL" id="SQH72996.1"/>
    </source>
</evidence>
<feature type="chain" id="PRO_5015927624" evidence="2">
    <location>
        <begin position="26"/>
        <end position="384"/>
    </location>
</feature>
<dbReference type="GO" id="GO:0016020">
    <property type="term" value="C:membrane"/>
    <property type="evidence" value="ECO:0007669"/>
    <property type="project" value="UniProtKB-UniRule"/>
</dbReference>
<keyword evidence="2" id="KW-0732">Signal</keyword>
<dbReference type="SUPFAM" id="SSF103088">
    <property type="entry name" value="OmpA-like"/>
    <property type="match status" value="1"/>
</dbReference>
<name>A0A2X4PGI5_9PORP</name>
<dbReference type="PANTHER" id="PTHR30329:SF21">
    <property type="entry name" value="LIPOPROTEIN YIAD-RELATED"/>
    <property type="match status" value="1"/>
</dbReference>
<dbReference type="InterPro" id="IPR036737">
    <property type="entry name" value="OmpA-like_sf"/>
</dbReference>
<organism evidence="4 5">
    <name type="scientific">Porphyromonas crevioricanis</name>
    <dbReference type="NCBI Taxonomy" id="393921"/>
    <lineage>
        <taxon>Bacteria</taxon>
        <taxon>Pseudomonadati</taxon>
        <taxon>Bacteroidota</taxon>
        <taxon>Bacteroidia</taxon>
        <taxon>Bacteroidales</taxon>
        <taxon>Porphyromonadaceae</taxon>
        <taxon>Porphyromonas</taxon>
    </lineage>
</organism>
<evidence type="ECO:0000256" key="2">
    <source>
        <dbReference type="SAM" id="SignalP"/>
    </source>
</evidence>
<dbReference type="CDD" id="cd07185">
    <property type="entry name" value="OmpA_C-like"/>
    <property type="match status" value="1"/>
</dbReference>
<dbReference type="PANTHER" id="PTHR30329">
    <property type="entry name" value="STATOR ELEMENT OF FLAGELLAR MOTOR COMPLEX"/>
    <property type="match status" value="1"/>
</dbReference>
<dbReference type="AlphaFoldDB" id="A0A2X4PGI5"/>
<protein>
    <submittedName>
        <fullName evidence="4">PG32</fullName>
    </submittedName>
</protein>
<keyword evidence="5" id="KW-1185">Reference proteome</keyword>
<gene>
    <name evidence="4" type="ORF">NCTC12858_00834</name>
</gene>
<dbReference type="Proteomes" id="UP000249300">
    <property type="component" value="Chromosome 1"/>
</dbReference>
<dbReference type="PROSITE" id="PS51123">
    <property type="entry name" value="OMPA_2"/>
    <property type="match status" value="1"/>
</dbReference>
<accession>A0A2X4PGI5</accession>
<dbReference type="InterPro" id="IPR006665">
    <property type="entry name" value="OmpA-like"/>
</dbReference>
<keyword evidence="1" id="KW-0472">Membrane</keyword>
<feature type="signal peptide" evidence="2">
    <location>
        <begin position="1"/>
        <end position="25"/>
    </location>
</feature>
<sequence>MKTKAMKVKYLMLTLAGVYALSASAQQENMPRMGQTPAKNTAYARSEAGDNWFVTLQGGAAMQFGKGNEDADFFDRQTVAPTFAVGKWHTPFFGTRLQMGLGVSHDFSNNEAKSKLEMNHARYANAHFDFMFDVINYFKPYSEDRVFHLIPWVGLGYDHKFEKNSNFKVDALTANAGLMFAFRVMERMDIVLESQVMYSDFNLNTALPEPRYTACSGMLTAGLNFRIGNIGWSEILPMDWGLVNDLNGQINAMRAKNAELSKRPVSCPECPEVEPRVERINMLSDKSVLFRAGKTTVDSDQMVTIFDVAQFAKKNGTQITVTGYADKKGKESDRTSELRAKAVAKILTDKYGVPSDRISIEWKGVSEQVYDNRDWNRVVILRSK</sequence>
<feature type="domain" description="OmpA-like" evidence="3">
    <location>
        <begin position="277"/>
        <end position="384"/>
    </location>
</feature>
<dbReference type="RefSeq" id="WP_231968865.1">
    <property type="nucleotide sequence ID" value="NZ_LS483447.1"/>
</dbReference>
<dbReference type="KEGG" id="pcre:NCTC12858_00834"/>
<evidence type="ECO:0000259" key="3">
    <source>
        <dbReference type="PROSITE" id="PS51123"/>
    </source>
</evidence>
<reference evidence="4 5" key="1">
    <citation type="submission" date="2018-06" db="EMBL/GenBank/DDBJ databases">
        <authorList>
            <consortium name="Pathogen Informatics"/>
            <person name="Doyle S."/>
        </authorList>
    </citation>
    <scope>NUCLEOTIDE SEQUENCE [LARGE SCALE GENOMIC DNA]</scope>
    <source>
        <strain evidence="4 5">NCTC12858</strain>
    </source>
</reference>
<dbReference type="EMBL" id="LS483447">
    <property type="protein sequence ID" value="SQH72996.1"/>
    <property type="molecule type" value="Genomic_DNA"/>
</dbReference>
<dbReference type="Gene3D" id="3.30.1330.60">
    <property type="entry name" value="OmpA-like domain"/>
    <property type="match status" value="1"/>
</dbReference>
<evidence type="ECO:0000256" key="1">
    <source>
        <dbReference type="PROSITE-ProRule" id="PRU00473"/>
    </source>
</evidence>
<dbReference type="Pfam" id="PF00691">
    <property type="entry name" value="OmpA"/>
    <property type="match status" value="1"/>
</dbReference>
<proteinExistence type="predicted"/>